<organism evidence="4 5">
    <name type="scientific">Propioniciclava sinopodophylli</name>
    <dbReference type="NCBI Taxonomy" id="1837344"/>
    <lineage>
        <taxon>Bacteria</taxon>
        <taxon>Bacillati</taxon>
        <taxon>Actinomycetota</taxon>
        <taxon>Actinomycetes</taxon>
        <taxon>Propionibacteriales</taxon>
        <taxon>Propionibacteriaceae</taxon>
        <taxon>Propioniciclava</taxon>
    </lineage>
</organism>
<feature type="domain" description="Glycosyltransferase 2-like" evidence="2">
    <location>
        <begin position="2"/>
        <end position="74"/>
    </location>
</feature>
<dbReference type="SUPFAM" id="SSF53448">
    <property type="entry name" value="Nucleotide-diphospho-sugar transferases"/>
    <property type="match status" value="2"/>
</dbReference>
<keyword evidence="1 4" id="KW-0808">Transferase</keyword>
<feature type="domain" description="Galactosyltransferase C-terminal" evidence="3">
    <location>
        <begin position="116"/>
        <end position="181"/>
    </location>
</feature>
<dbReference type="GO" id="GO:0016758">
    <property type="term" value="F:hexosyltransferase activity"/>
    <property type="evidence" value="ECO:0007669"/>
    <property type="project" value="UniProtKB-ARBA"/>
</dbReference>
<sequence length="674" mass="75070">MPFEVIVSDYGSTHPEPVEQVALESGATYVYSDVRDEPWSRSRALNAGFAVAQGQVLLCTDADMLFSPDSLRLVSDWVIRFPNTTALIECRDLPFGWDDDHVAAHGFMFDEFESNAKLRGRWGMGGLVAVSRDVYDRVRGLDERMHTYGAEDLDFGQRTQWAGNRIFWLDEPRVRMYHMWHPSQDRQSHEDGEFKKIVDFNRNILYNDKHYVRNIEAWSAQGRASRPLVSVTIATRNREHLLRDAISSVLTQTVQDFEIVIMDDGSDTRAAEQVAASFQDPRIKYFYQPSGGIPSAHNAAIKKSRGYFIANLDDDDLMPPWRLESQLKALRKGVLGTYGAFVNFDHDTGATKIFNEKNVTVSTAYATGGAPGHSTWLVSRDVLIAIPYNEDLVSGEDNEVFLRMLRSGVTFAHCGQIAALRRRHSRQMTQTDQLEHERVAASNRHYLRFNAHPPLRAEVESSGSDKPWVKVPGHGNLDEFIRPYLPDHLCGVRSVQLATPVRDVQGLFEAPRGIEHFYAEELGTGVTQGLTRVHGATWADLVRLRSCGMEYTVTAAEDVAEPNAAPRLDNGLQFIVDRVEALLGKGLAGAAVAVVYLGRTADDIQGLVGEVEETWRVASRGEESWYAIRVCEGIKAAKREIEAARGTGGSVLAGVYGVGVLDALVGMRRGSEGR</sequence>
<dbReference type="InterPro" id="IPR001173">
    <property type="entry name" value="Glyco_trans_2-like"/>
</dbReference>
<evidence type="ECO:0000256" key="1">
    <source>
        <dbReference type="ARBA" id="ARBA00022679"/>
    </source>
</evidence>
<dbReference type="PANTHER" id="PTHR22916">
    <property type="entry name" value="GLYCOSYLTRANSFERASE"/>
    <property type="match status" value="1"/>
</dbReference>
<dbReference type="Gene3D" id="3.90.550.10">
    <property type="entry name" value="Spore Coat Polysaccharide Biosynthesis Protein SpsA, Chain A"/>
    <property type="match status" value="2"/>
</dbReference>
<dbReference type="InterPro" id="IPR029044">
    <property type="entry name" value="Nucleotide-diphossugar_trans"/>
</dbReference>
<reference evidence="4 5" key="1">
    <citation type="submission" date="2019-01" db="EMBL/GenBank/DDBJ databases">
        <title>Lactibacter flavus gen. nov., sp. nov., a novel bacterium of the family Propionibacteriaceae isolated from raw milk and dairy products.</title>
        <authorList>
            <person name="Huptas C."/>
            <person name="Wenning M."/>
            <person name="Breitenwieser F."/>
            <person name="Doll E."/>
            <person name="Von Neubeck M."/>
            <person name="Busse H.-J."/>
            <person name="Scherer S."/>
        </authorList>
    </citation>
    <scope>NUCLEOTIDE SEQUENCE [LARGE SCALE GENOMIC DNA]</scope>
    <source>
        <strain evidence="4 5">KCTC 33808</strain>
    </source>
</reference>
<protein>
    <submittedName>
        <fullName evidence="4">Glycosyltransferase</fullName>
    </submittedName>
</protein>
<evidence type="ECO:0000313" key="5">
    <source>
        <dbReference type="Proteomes" id="UP000292373"/>
    </source>
</evidence>
<keyword evidence="5" id="KW-1185">Reference proteome</keyword>
<dbReference type="CDD" id="cd00761">
    <property type="entry name" value="Glyco_tranf_GTA_type"/>
    <property type="match status" value="1"/>
</dbReference>
<proteinExistence type="predicted"/>
<gene>
    <name evidence="4" type="ORF">ET989_13785</name>
</gene>
<comment type="caution">
    <text evidence="4">The sequence shown here is derived from an EMBL/GenBank/DDBJ whole genome shotgun (WGS) entry which is preliminary data.</text>
</comment>
<evidence type="ECO:0000259" key="2">
    <source>
        <dbReference type="Pfam" id="PF00535"/>
    </source>
</evidence>
<dbReference type="EMBL" id="SDMQ01000019">
    <property type="protein sequence ID" value="TBT82655.1"/>
    <property type="molecule type" value="Genomic_DNA"/>
</dbReference>
<dbReference type="InterPro" id="IPR027791">
    <property type="entry name" value="Galactosyl_T_C"/>
</dbReference>
<dbReference type="Proteomes" id="UP000292373">
    <property type="component" value="Unassembled WGS sequence"/>
</dbReference>
<dbReference type="OrthoDB" id="8549922at2"/>
<evidence type="ECO:0000313" key="4">
    <source>
        <dbReference type="EMBL" id="TBT82655.1"/>
    </source>
</evidence>
<name>A0A4Q9KC69_9ACTN</name>
<dbReference type="Pfam" id="PF00535">
    <property type="entry name" value="Glycos_transf_2"/>
    <property type="match status" value="2"/>
</dbReference>
<dbReference type="AlphaFoldDB" id="A0A4Q9KC69"/>
<dbReference type="PANTHER" id="PTHR22916:SF3">
    <property type="entry name" value="UDP-GLCNAC:BETAGAL BETA-1,3-N-ACETYLGLUCOSAMINYLTRANSFERASE-LIKE PROTEIN 1"/>
    <property type="match status" value="1"/>
</dbReference>
<feature type="domain" description="Glycosyltransferase 2-like" evidence="2">
    <location>
        <begin position="230"/>
        <end position="350"/>
    </location>
</feature>
<evidence type="ECO:0000259" key="3">
    <source>
        <dbReference type="Pfam" id="PF02709"/>
    </source>
</evidence>
<accession>A0A4Q9KC69</accession>
<dbReference type="Pfam" id="PF02709">
    <property type="entry name" value="Glyco_transf_7C"/>
    <property type="match status" value="1"/>
</dbReference>